<dbReference type="AlphaFoldDB" id="X0WWV5"/>
<sequence>NLHPHAWPLYNIIHLIGAKFTKEGIEFSPILPKKKYSFSSLVLGFKRTEDGYSGWYSPLVAGNWKVTLNLNNDEIKQFESLEVNDSKKDISIKGDQIVFYGKSEPNKPLRWKIKKS</sequence>
<organism evidence="1">
    <name type="scientific">marine sediment metagenome</name>
    <dbReference type="NCBI Taxonomy" id="412755"/>
    <lineage>
        <taxon>unclassified sequences</taxon>
        <taxon>metagenomes</taxon>
        <taxon>ecological metagenomes</taxon>
    </lineage>
</organism>
<feature type="non-terminal residue" evidence="1">
    <location>
        <position position="1"/>
    </location>
</feature>
<protein>
    <submittedName>
        <fullName evidence="1">Uncharacterized protein</fullName>
    </submittedName>
</protein>
<evidence type="ECO:0000313" key="1">
    <source>
        <dbReference type="EMBL" id="GAG28923.1"/>
    </source>
</evidence>
<accession>X0WWV5</accession>
<name>X0WWV5_9ZZZZ</name>
<dbReference type="EMBL" id="BARS01046338">
    <property type="protein sequence ID" value="GAG28923.1"/>
    <property type="molecule type" value="Genomic_DNA"/>
</dbReference>
<proteinExistence type="predicted"/>
<comment type="caution">
    <text evidence="1">The sequence shown here is derived from an EMBL/GenBank/DDBJ whole genome shotgun (WGS) entry which is preliminary data.</text>
</comment>
<gene>
    <name evidence="1" type="ORF">S01H1_69763</name>
</gene>
<reference evidence="1" key="1">
    <citation type="journal article" date="2014" name="Front. Microbiol.">
        <title>High frequency of phylogenetically diverse reductive dehalogenase-homologous genes in deep subseafloor sedimentary metagenomes.</title>
        <authorList>
            <person name="Kawai M."/>
            <person name="Futagami T."/>
            <person name="Toyoda A."/>
            <person name="Takaki Y."/>
            <person name="Nishi S."/>
            <person name="Hori S."/>
            <person name="Arai W."/>
            <person name="Tsubouchi T."/>
            <person name="Morono Y."/>
            <person name="Uchiyama I."/>
            <person name="Ito T."/>
            <person name="Fujiyama A."/>
            <person name="Inagaki F."/>
            <person name="Takami H."/>
        </authorList>
    </citation>
    <scope>NUCLEOTIDE SEQUENCE</scope>
    <source>
        <strain evidence="1">Expedition CK06-06</strain>
    </source>
</reference>